<evidence type="ECO:0000256" key="1">
    <source>
        <dbReference type="ARBA" id="ARBA00023015"/>
    </source>
</evidence>
<dbReference type="SMART" id="SM00345">
    <property type="entry name" value="HTH_GNTR"/>
    <property type="match status" value="1"/>
</dbReference>
<keyword evidence="1" id="KW-0805">Transcription regulation</keyword>
<dbReference type="InterPro" id="IPR011711">
    <property type="entry name" value="GntR_C"/>
</dbReference>
<gene>
    <name evidence="5" type="ORF">ATJ78_1115</name>
</gene>
<name>A0A2A9DV15_9MICO</name>
<keyword evidence="6" id="KW-1185">Reference proteome</keyword>
<evidence type="ECO:0000256" key="2">
    <source>
        <dbReference type="ARBA" id="ARBA00023125"/>
    </source>
</evidence>
<keyword evidence="2" id="KW-0238">DNA-binding</keyword>
<dbReference type="SUPFAM" id="SSF46785">
    <property type="entry name" value="Winged helix' DNA-binding domain"/>
    <property type="match status" value="1"/>
</dbReference>
<dbReference type="SMART" id="SM00895">
    <property type="entry name" value="FCD"/>
    <property type="match status" value="1"/>
</dbReference>
<organism evidence="5 6">
    <name type="scientific">Paramicrobacterium agarici</name>
    <dbReference type="NCBI Taxonomy" id="630514"/>
    <lineage>
        <taxon>Bacteria</taxon>
        <taxon>Bacillati</taxon>
        <taxon>Actinomycetota</taxon>
        <taxon>Actinomycetes</taxon>
        <taxon>Micrococcales</taxon>
        <taxon>Microbacteriaceae</taxon>
        <taxon>Paramicrobacterium</taxon>
    </lineage>
</organism>
<evidence type="ECO:0000259" key="4">
    <source>
        <dbReference type="PROSITE" id="PS50949"/>
    </source>
</evidence>
<dbReference type="Pfam" id="PF07729">
    <property type="entry name" value="FCD"/>
    <property type="match status" value="1"/>
</dbReference>
<dbReference type="CDD" id="cd07377">
    <property type="entry name" value="WHTH_GntR"/>
    <property type="match status" value="1"/>
</dbReference>
<dbReference type="PANTHER" id="PTHR43537:SF45">
    <property type="entry name" value="GNTR FAMILY REGULATORY PROTEIN"/>
    <property type="match status" value="1"/>
</dbReference>
<comment type="caution">
    <text evidence="5">The sequence shown here is derived from an EMBL/GenBank/DDBJ whole genome shotgun (WGS) entry which is preliminary data.</text>
</comment>
<sequence length="244" mass="26743">MAETIFSPGATSSLERRGLRDRVYDLVLDMLMSSSIEAGTRLSIDAIARDLNVSPTPVREALVQLERTGLVTREAHKGYRVAPPIADDQLEALFDARIVLESGATALAAREPKQLIPALEAALAEHVTVMERVQSSSASGDMPVDLIREYFAVDWNFHHLIFEGARNPFLLDMSEAISTRVHRMRQTVKTGVSDAHEAVTEHRAILDALAVGPDAAAQAMREHVDKVRERSRRDAARQASNAAG</sequence>
<dbReference type="AlphaFoldDB" id="A0A2A9DV15"/>
<dbReference type="InterPro" id="IPR000524">
    <property type="entry name" value="Tscrpt_reg_HTH_GntR"/>
</dbReference>
<proteinExistence type="predicted"/>
<dbReference type="GO" id="GO:0003700">
    <property type="term" value="F:DNA-binding transcription factor activity"/>
    <property type="evidence" value="ECO:0007669"/>
    <property type="project" value="InterPro"/>
</dbReference>
<dbReference type="SUPFAM" id="SSF48008">
    <property type="entry name" value="GntR ligand-binding domain-like"/>
    <property type="match status" value="1"/>
</dbReference>
<dbReference type="EMBL" id="PDJE01000001">
    <property type="protein sequence ID" value="PFG30191.1"/>
    <property type="molecule type" value="Genomic_DNA"/>
</dbReference>
<dbReference type="InterPro" id="IPR036388">
    <property type="entry name" value="WH-like_DNA-bd_sf"/>
</dbReference>
<dbReference type="PROSITE" id="PS50949">
    <property type="entry name" value="HTH_GNTR"/>
    <property type="match status" value="1"/>
</dbReference>
<dbReference type="InterPro" id="IPR036390">
    <property type="entry name" value="WH_DNA-bd_sf"/>
</dbReference>
<evidence type="ECO:0000313" key="5">
    <source>
        <dbReference type="EMBL" id="PFG30191.1"/>
    </source>
</evidence>
<evidence type="ECO:0000256" key="3">
    <source>
        <dbReference type="ARBA" id="ARBA00023163"/>
    </source>
</evidence>
<dbReference type="GO" id="GO:0003677">
    <property type="term" value="F:DNA binding"/>
    <property type="evidence" value="ECO:0007669"/>
    <property type="project" value="UniProtKB-KW"/>
</dbReference>
<dbReference type="Pfam" id="PF00392">
    <property type="entry name" value="GntR"/>
    <property type="match status" value="1"/>
</dbReference>
<dbReference type="Proteomes" id="UP000221369">
    <property type="component" value="Unassembled WGS sequence"/>
</dbReference>
<dbReference type="Gene3D" id="1.10.10.10">
    <property type="entry name" value="Winged helix-like DNA-binding domain superfamily/Winged helix DNA-binding domain"/>
    <property type="match status" value="1"/>
</dbReference>
<reference evidence="5 6" key="1">
    <citation type="submission" date="2017-10" db="EMBL/GenBank/DDBJ databases">
        <title>Sequencing the genomes of 1000 actinobacteria strains.</title>
        <authorList>
            <person name="Klenk H.-P."/>
        </authorList>
    </citation>
    <scope>NUCLEOTIDE SEQUENCE [LARGE SCALE GENOMIC DNA]</scope>
    <source>
        <strain evidence="5 6">DSM 21798</strain>
    </source>
</reference>
<dbReference type="InterPro" id="IPR008920">
    <property type="entry name" value="TF_FadR/GntR_C"/>
</dbReference>
<accession>A0A2A9DV15</accession>
<dbReference type="RefSeq" id="WP_098406683.1">
    <property type="nucleotide sequence ID" value="NZ_PDJE01000001.1"/>
</dbReference>
<feature type="domain" description="HTH gntR-type" evidence="4">
    <location>
        <begin position="17"/>
        <end position="84"/>
    </location>
</feature>
<protein>
    <submittedName>
        <fullName evidence="5">GntR family transcriptional regulator</fullName>
    </submittedName>
</protein>
<dbReference type="PANTHER" id="PTHR43537">
    <property type="entry name" value="TRANSCRIPTIONAL REGULATOR, GNTR FAMILY"/>
    <property type="match status" value="1"/>
</dbReference>
<keyword evidence="3" id="KW-0804">Transcription</keyword>
<dbReference type="Gene3D" id="1.20.120.530">
    <property type="entry name" value="GntR ligand-binding domain-like"/>
    <property type="match status" value="1"/>
</dbReference>
<evidence type="ECO:0000313" key="6">
    <source>
        <dbReference type="Proteomes" id="UP000221369"/>
    </source>
</evidence>